<evidence type="ECO:0000256" key="9">
    <source>
        <dbReference type="PIRSR" id="PIRSR004682-3"/>
    </source>
</evidence>
<dbReference type="InterPro" id="IPR036412">
    <property type="entry name" value="HAD-like_sf"/>
</dbReference>
<dbReference type="InterPro" id="IPR023214">
    <property type="entry name" value="HAD_sf"/>
</dbReference>
<feature type="binding site" evidence="10">
    <location>
        <position position="11"/>
    </location>
    <ligand>
        <name>Mg(2+)</name>
        <dbReference type="ChEBI" id="CHEBI:18420"/>
    </ligand>
</feature>
<sequence length="183" mass="19425">MTLSTVVLDRDGVINRDSPAFIKSAAEWHALPGALEAIARLKHAGMRVVVASNQSGLGRGLFEYDALLAMHDKMTRQIGDLGVALDGIFFCPHTAEANCGCRKPATGLLDDIMGRWHLGPAECVMIGDSPTDIQAAHAAGITAIGVRSGKTIDADDERWADVPIVDDLSAAVDRLLRGEPDPS</sequence>
<comment type="caution">
    <text evidence="11">The sequence shown here is derived from an EMBL/GenBank/DDBJ whole genome shotgun (WGS) entry which is preliminary data.</text>
</comment>
<comment type="cofactor">
    <cofactor evidence="10">
        <name>Zn(2+)</name>
        <dbReference type="ChEBI" id="CHEBI:29105"/>
    </cofactor>
</comment>
<dbReference type="Pfam" id="PF13242">
    <property type="entry name" value="Hydrolase_like"/>
    <property type="match status" value="1"/>
</dbReference>
<feature type="binding site" evidence="10">
    <location>
        <position position="9"/>
    </location>
    <ligand>
        <name>Mg(2+)</name>
        <dbReference type="ChEBI" id="CHEBI:18420"/>
    </ligand>
</feature>
<comment type="subcellular location">
    <subcellularLocation>
        <location evidence="1 7">Cytoplasm</location>
    </subcellularLocation>
</comment>
<evidence type="ECO:0000313" key="11">
    <source>
        <dbReference type="EMBL" id="ROO30952.1"/>
    </source>
</evidence>
<dbReference type="InterPro" id="IPR006549">
    <property type="entry name" value="HAD-SF_hydro_IIIA"/>
</dbReference>
<evidence type="ECO:0000256" key="8">
    <source>
        <dbReference type="PIRSR" id="PIRSR004682-1"/>
    </source>
</evidence>
<protein>
    <recommendedName>
        <fullName evidence="6 7">D,D-heptose 1,7-bisphosphate phosphatase</fullName>
        <ecNumber evidence="7">3.1.3.-</ecNumber>
    </recommendedName>
</protein>
<dbReference type="Proteomes" id="UP000285310">
    <property type="component" value="Unassembled WGS sequence"/>
</dbReference>
<evidence type="ECO:0000256" key="6">
    <source>
        <dbReference type="ARBA" id="ARBA00031828"/>
    </source>
</evidence>
<reference evidence="11 12" key="1">
    <citation type="submission" date="2013-10" db="EMBL/GenBank/DDBJ databases">
        <title>Salinisphaera japonica YTM-1 Genome Sequencing.</title>
        <authorList>
            <person name="Lai Q."/>
            <person name="Li C."/>
            <person name="Shao Z."/>
        </authorList>
    </citation>
    <scope>NUCLEOTIDE SEQUENCE [LARGE SCALE GENOMIC DNA]</scope>
    <source>
        <strain evidence="11 12">YTM-1</strain>
    </source>
</reference>
<feature type="site" description="Stabilizes the phosphoryl group" evidence="9">
    <location>
        <position position="52"/>
    </location>
</feature>
<dbReference type="GO" id="GO:0046872">
    <property type="term" value="F:metal ion binding"/>
    <property type="evidence" value="ECO:0007669"/>
    <property type="project" value="UniProtKB-KW"/>
</dbReference>
<keyword evidence="3 10" id="KW-0479">Metal-binding</keyword>
<name>A0A423PZC2_9GAMM</name>
<dbReference type="PANTHER" id="PTHR42891:SF1">
    <property type="entry name" value="D-GLYCERO-BETA-D-MANNO-HEPTOSE-1,7-BISPHOSPHATE 7-PHOSPHATASE"/>
    <property type="match status" value="1"/>
</dbReference>
<dbReference type="InterPro" id="IPR006543">
    <property type="entry name" value="Histidinol-phos"/>
</dbReference>
<keyword evidence="5 7" id="KW-0119">Carbohydrate metabolism</keyword>
<dbReference type="AlphaFoldDB" id="A0A423PZC2"/>
<feature type="binding site" evidence="10">
    <location>
        <position position="91"/>
    </location>
    <ligand>
        <name>Zn(2+)</name>
        <dbReference type="ChEBI" id="CHEBI:29105"/>
    </ligand>
</feature>
<dbReference type="FunCoup" id="A0A423PZC2">
    <property type="interactions" value="229"/>
</dbReference>
<dbReference type="Gene3D" id="3.40.50.1000">
    <property type="entry name" value="HAD superfamily/HAD-like"/>
    <property type="match status" value="1"/>
</dbReference>
<dbReference type="NCBIfam" id="NF006506">
    <property type="entry name" value="PRK08942.1"/>
    <property type="match status" value="1"/>
</dbReference>
<evidence type="ECO:0000256" key="1">
    <source>
        <dbReference type="ARBA" id="ARBA00004496"/>
    </source>
</evidence>
<evidence type="ECO:0000313" key="12">
    <source>
        <dbReference type="Proteomes" id="UP000285310"/>
    </source>
</evidence>
<gene>
    <name evidence="11" type="ORF">SAJA_03790</name>
</gene>
<dbReference type="GO" id="GO:0005975">
    <property type="term" value="P:carbohydrate metabolic process"/>
    <property type="evidence" value="ECO:0007669"/>
    <property type="project" value="InterPro"/>
</dbReference>
<dbReference type="NCBIfam" id="TIGR01662">
    <property type="entry name" value="HAD-SF-IIIA"/>
    <property type="match status" value="1"/>
</dbReference>
<evidence type="ECO:0000256" key="7">
    <source>
        <dbReference type="PIRNR" id="PIRNR004682"/>
    </source>
</evidence>
<feature type="binding site" evidence="10">
    <location>
        <position position="101"/>
    </location>
    <ligand>
        <name>Zn(2+)</name>
        <dbReference type="ChEBI" id="CHEBI:29105"/>
    </ligand>
</feature>
<feature type="binding site" evidence="10">
    <location>
        <position position="99"/>
    </location>
    <ligand>
        <name>Zn(2+)</name>
        <dbReference type="ChEBI" id="CHEBI:29105"/>
    </ligand>
</feature>
<dbReference type="EMBL" id="AYKG01000008">
    <property type="protein sequence ID" value="ROO30952.1"/>
    <property type="molecule type" value="Genomic_DNA"/>
</dbReference>
<evidence type="ECO:0000256" key="2">
    <source>
        <dbReference type="ARBA" id="ARBA00022490"/>
    </source>
</evidence>
<keyword evidence="2 7" id="KW-0963">Cytoplasm</keyword>
<dbReference type="PIRSF" id="PIRSF004682">
    <property type="entry name" value="GmhB"/>
    <property type="match status" value="1"/>
</dbReference>
<feature type="active site" description="Nucleophile" evidence="8">
    <location>
        <position position="9"/>
    </location>
</feature>
<keyword evidence="10" id="KW-0460">Magnesium</keyword>
<dbReference type="GO" id="GO:0005737">
    <property type="term" value="C:cytoplasm"/>
    <property type="evidence" value="ECO:0007669"/>
    <property type="project" value="UniProtKB-SubCell"/>
</dbReference>
<dbReference type="PANTHER" id="PTHR42891">
    <property type="entry name" value="D-GLYCERO-BETA-D-MANNO-HEPTOSE-1,7-BISPHOSPHATE 7-PHOSPHATASE"/>
    <property type="match status" value="1"/>
</dbReference>
<evidence type="ECO:0000256" key="5">
    <source>
        <dbReference type="ARBA" id="ARBA00023277"/>
    </source>
</evidence>
<keyword evidence="10" id="KW-0862">Zinc</keyword>
<evidence type="ECO:0000256" key="10">
    <source>
        <dbReference type="PIRSR" id="PIRSR004682-4"/>
    </source>
</evidence>
<organism evidence="11 12">
    <name type="scientific">Salinisphaera japonica YTM-1</name>
    <dbReference type="NCBI Taxonomy" id="1209778"/>
    <lineage>
        <taxon>Bacteria</taxon>
        <taxon>Pseudomonadati</taxon>
        <taxon>Pseudomonadota</taxon>
        <taxon>Gammaproteobacteria</taxon>
        <taxon>Salinisphaerales</taxon>
        <taxon>Salinisphaeraceae</taxon>
        <taxon>Salinisphaera</taxon>
    </lineage>
</organism>
<dbReference type="InterPro" id="IPR004446">
    <property type="entry name" value="Heptose_bisP_phosphatase"/>
</dbReference>
<comment type="cofactor">
    <cofactor evidence="10">
        <name>Mg(2+)</name>
        <dbReference type="ChEBI" id="CHEBI:18420"/>
    </cofactor>
</comment>
<dbReference type="CDD" id="cd07503">
    <property type="entry name" value="HAD_HisB-N"/>
    <property type="match status" value="1"/>
</dbReference>
<feature type="active site" description="Nucleophile" evidence="8">
    <location>
        <position position="11"/>
    </location>
</feature>
<feature type="site" description="Contributes to substrate recognition" evidence="9">
    <location>
        <position position="102"/>
    </location>
</feature>
<proteinExistence type="inferred from homology"/>
<dbReference type="InParanoid" id="A0A423PZC2"/>
<dbReference type="OrthoDB" id="9781367at2"/>
<feature type="site" description="Stabilizes the phosphoryl group" evidence="9">
    <location>
        <position position="103"/>
    </location>
</feature>
<dbReference type="EC" id="3.1.3.-" evidence="7"/>
<feature type="binding site" evidence="10">
    <location>
        <position position="128"/>
    </location>
    <ligand>
        <name>Mg(2+)</name>
        <dbReference type="ChEBI" id="CHEBI:18420"/>
    </ligand>
</feature>
<evidence type="ECO:0000256" key="4">
    <source>
        <dbReference type="ARBA" id="ARBA00022801"/>
    </source>
</evidence>
<keyword evidence="12" id="KW-1185">Reference proteome</keyword>
<accession>A0A423PZC2</accession>
<feature type="binding site" evidence="10">
    <location>
        <position position="93"/>
    </location>
    <ligand>
        <name>Zn(2+)</name>
        <dbReference type="ChEBI" id="CHEBI:29105"/>
    </ligand>
</feature>
<dbReference type="NCBIfam" id="TIGR01656">
    <property type="entry name" value="Histidinol-ppas"/>
    <property type="match status" value="1"/>
</dbReference>
<dbReference type="SUPFAM" id="SSF56784">
    <property type="entry name" value="HAD-like"/>
    <property type="match status" value="1"/>
</dbReference>
<dbReference type="RefSeq" id="WP_123657310.1">
    <property type="nucleotide sequence ID" value="NZ_AYKG01000008.1"/>
</dbReference>
<dbReference type="GO" id="GO:0016791">
    <property type="term" value="F:phosphatase activity"/>
    <property type="evidence" value="ECO:0007669"/>
    <property type="project" value="InterPro"/>
</dbReference>
<keyword evidence="4 7" id="KW-0378">Hydrolase</keyword>
<evidence type="ECO:0000256" key="3">
    <source>
        <dbReference type="ARBA" id="ARBA00022723"/>
    </source>
</evidence>
<comment type="similarity">
    <text evidence="7">Belongs to the gmhB family.</text>
</comment>